<organism evidence="1 2">
    <name type="scientific">Riccia fluitans</name>
    <dbReference type="NCBI Taxonomy" id="41844"/>
    <lineage>
        <taxon>Eukaryota</taxon>
        <taxon>Viridiplantae</taxon>
        <taxon>Streptophyta</taxon>
        <taxon>Embryophyta</taxon>
        <taxon>Marchantiophyta</taxon>
        <taxon>Marchantiopsida</taxon>
        <taxon>Marchantiidae</taxon>
        <taxon>Marchantiales</taxon>
        <taxon>Ricciaceae</taxon>
        <taxon>Riccia</taxon>
    </lineage>
</organism>
<reference evidence="1 2" key="1">
    <citation type="submission" date="2024-09" db="EMBL/GenBank/DDBJ databases">
        <title>Chromosome-scale assembly of Riccia fluitans.</title>
        <authorList>
            <person name="Paukszto L."/>
            <person name="Sawicki J."/>
            <person name="Karawczyk K."/>
            <person name="Piernik-Szablinska J."/>
            <person name="Szczecinska M."/>
            <person name="Mazdziarz M."/>
        </authorList>
    </citation>
    <scope>NUCLEOTIDE SEQUENCE [LARGE SCALE GENOMIC DNA]</scope>
    <source>
        <strain evidence="1">Rf_01</strain>
        <tissue evidence="1">Aerial parts of the thallus</tissue>
    </source>
</reference>
<gene>
    <name evidence="1" type="ORF">R1flu_014093</name>
</gene>
<sequence length="120" mass="13588">MKSKECKSGVRRARTDYAKLSFYHYLSLARNCSAIAHSHWSKRYFHYPIISGRREDLPVPSYLLVSLPLGKFSLYSRTCPIRLADSSLDFELIKSALCPSLTCPSLSAYRVAIDTAKIIP</sequence>
<dbReference type="EMBL" id="JBHFFA010000004">
    <property type="protein sequence ID" value="KAL2629407.1"/>
    <property type="molecule type" value="Genomic_DNA"/>
</dbReference>
<evidence type="ECO:0000313" key="2">
    <source>
        <dbReference type="Proteomes" id="UP001605036"/>
    </source>
</evidence>
<dbReference type="AlphaFoldDB" id="A0ABD1YIV3"/>
<name>A0ABD1YIV3_9MARC</name>
<evidence type="ECO:0000313" key="1">
    <source>
        <dbReference type="EMBL" id="KAL2629407.1"/>
    </source>
</evidence>
<comment type="caution">
    <text evidence="1">The sequence shown here is derived from an EMBL/GenBank/DDBJ whole genome shotgun (WGS) entry which is preliminary data.</text>
</comment>
<dbReference type="Proteomes" id="UP001605036">
    <property type="component" value="Unassembled WGS sequence"/>
</dbReference>
<keyword evidence="2" id="KW-1185">Reference proteome</keyword>
<accession>A0ABD1YIV3</accession>
<protein>
    <submittedName>
        <fullName evidence="1">Uncharacterized protein</fullName>
    </submittedName>
</protein>
<proteinExistence type="predicted"/>